<dbReference type="Proteomes" id="UP000243797">
    <property type="component" value="Unassembled WGS sequence"/>
</dbReference>
<evidence type="ECO:0000256" key="2">
    <source>
        <dbReference type="ARBA" id="ARBA00022801"/>
    </source>
</evidence>
<reference evidence="8 9" key="1">
    <citation type="submission" date="2017-06" db="EMBL/GenBank/DDBJ databases">
        <title>Draft genome sequence of a variant of Elsinoe murrayae.</title>
        <authorList>
            <person name="Cheng Q."/>
        </authorList>
    </citation>
    <scope>NUCLEOTIDE SEQUENCE [LARGE SCALE GENOMIC DNA]</scope>
    <source>
        <strain evidence="8 9">CQ-2017a</strain>
    </source>
</reference>
<dbReference type="PROSITE" id="PS51635">
    <property type="entry name" value="PNPLA"/>
    <property type="match status" value="1"/>
</dbReference>
<dbReference type="SUPFAM" id="SSF52151">
    <property type="entry name" value="FabD/lysophospholipase-like"/>
    <property type="match status" value="1"/>
</dbReference>
<evidence type="ECO:0000259" key="7">
    <source>
        <dbReference type="PROSITE" id="PS51635"/>
    </source>
</evidence>
<dbReference type="OrthoDB" id="10049244at2759"/>
<feature type="domain" description="PNPLA" evidence="7">
    <location>
        <begin position="184"/>
        <end position="390"/>
    </location>
</feature>
<keyword evidence="9" id="KW-1185">Reference proteome</keyword>
<gene>
    <name evidence="8" type="ORF">CAC42_7692</name>
</gene>
<proteinExistence type="predicted"/>
<protein>
    <recommendedName>
        <fullName evidence="7">PNPLA domain-containing protein</fullName>
    </recommendedName>
</protein>
<dbReference type="CDD" id="cd07229">
    <property type="entry name" value="Pat_TGL3_like"/>
    <property type="match status" value="1"/>
</dbReference>
<evidence type="ECO:0000313" key="8">
    <source>
        <dbReference type="EMBL" id="PNS19725.1"/>
    </source>
</evidence>
<dbReference type="InterPro" id="IPR050301">
    <property type="entry name" value="NTE"/>
</dbReference>
<sequence>MAILQRLWGGVRVICQLIVDVAFYWQRKIWRRLRAPSRKQLLLELLEGSQVFEEWEAAAYQLDELNENSIWRQNPSSKHYDYNLIYDRLDQLGEAMYDDDIVSLVNLLRSGLVRNLGNITAPRLYSRAYAGTKRLIEDYISQVAIAINHVVQYPTDVPNDLGFTSQAKLDLLHDTRQAFGRTVLVLQGGSIFGLCHIGVVKALHLQGVLPRIVSGTATGALIAALVGVHSEDELLEFLSGDGIDLSAFANRSKEAASVAKQKHGALQHSWFTTLFRRSRRFFEEGYLLDAKALEECVKANVGDLTFAEAYQRTKRVLNITITPRVGGVPTLLNYLTSPHVLVWSAALASNRPDDVSSASELVCKDESGNIVPWTSQHSLNYSSNPVKYSGERENPLSRVAELFNVNHFIVSQARPYIAPFLQSDLSSPKPGYAGRKSLWASFVKVVYMEIQHRLHQADSLGYLSSSSRRFLMDENVPGPSLTLVPDVGLTDYAKLLENPTREMLDYWILKGEKSVWPAIGALKIRCIVEVELDRGYQLVRRRKPFDPHPVSFQLNDRTPEERRRKRRRVRAASMGAETIGN</sequence>
<dbReference type="GO" id="GO:0016042">
    <property type="term" value="P:lipid catabolic process"/>
    <property type="evidence" value="ECO:0007669"/>
    <property type="project" value="UniProtKB-KW"/>
</dbReference>
<dbReference type="InParanoid" id="A0A2K1QXE2"/>
<dbReference type="GO" id="GO:0004806">
    <property type="term" value="F:triacylglycerol lipase activity"/>
    <property type="evidence" value="ECO:0007669"/>
    <property type="project" value="InterPro"/>
</dbReference>
<dbReference type="STRING" id="2082308.A0A2K1QXE2"/>
<keyword evidence="3" id="KW-0442">Lipid degradation</keyword>
<keyword evidence="2" id="KW-0378">Hydrolase</keyword>
<evidence type="ECO:0000256" key="6">
    <source>
        <dbReference type="SAM" id="MobiDB-lite"/>
    </source>
</evidence>
<dbReference type="Gene3D" id="3.40.1090.10">
    <property type="entry name" value="Cytosolic phospholipase A2 catalytic domain"/>
    <property type="match status" value="1"/>
</dbReference>
<evidence type="ECO:0000256" key="4">
    <source>
        <dbReference type="ARBA" id="ARBA00023098"/>
    </source>
</evidence>
<feature type="region of interest" description="Disordered" evidence="6">
    <location>
        <begin position="549"/>
        <end position="581"/>
    </location>
</feature>
<dbReference type="EMBL" id="NKHZ01000029">
    <property type="protein sequence ID" value="PNS19725.1"/>
    <property type="molecule type" value="Genomic_DNA"/>
</dbReference>
<comment type="function">
    <text evidence="1">Probable lipid hydrolase.</text>
</comment>
<dbReference type="InterPro" id="IPR016035">
    <property type="entry name" value="Acyl_Trfase/lysoPLipase"/>
</dbReference>
<evidence type="ECO:0000256" key="1">
    <source>
        <dbReference type="ARBA" id="ARBA00002682"/>
    </source>
</evidence>
<name>A0A2K1QXE2_9PEZI</name>
<evidence type="ECO:0000256" key="5">
    <source>
        <dbReference type="PROSITE-ProRule" id="PRU01161"/>
    </source>
</evidence>
<comment type="caution">
    <text evidence="5">Lacks conserved residue(s) required for the propagation of feature annotation.</text>
</comment>
<dbReference type="AlphaFoldDB" id="A0A2K1QXE2"/>
<dbReference type="Pfam" id="PF01734">
    <property type="entry name" value="Patatin"/>
    <property type="match status" value="1"/>
</dbReference>
<dbReference type="Pfam" id="PF11815">
    <property type="entry name" value="DUF3336"/>
    <property type="match status" value="1"/>
</dbReference>
<dbReference type="GO" id="GO:0006641">
    <property type="term" value="P:triglyceride metabolic process"/>
    <property type="evidence" value="ECO:0007669"/>
    <property type="project" value="UniProtKB-ARBA"/>
</dbReference>
<evidence type="ECO:0000313" key="9">
    <source>
        <dbReference type="Proteomes" id="UP000243797"/>
    </source>
</evidence>
<accession>A0A2K1QXE2</accession>
<dbReference type="InterPro" id="IPR021771">
    <property type="entry name" value="Triacylglycerol_lipase_N"/>
</dbReference>
<evidence type="ECO:0000256" key="3">
    <source>
        <dbReference type="ARBA" id="ARBA00022963"/>
    </source>
</evidence>
<dbReference type="PANTHER" id="PTHR14226:SF44">
    <property type="entry name" value="TRIACYLGLYCEROL LIPASE 3"/>
    <property type="match status" value="1"/>
</dbReference>
<organism evidence="8 9">
    <name type="scientific">Sphaceloma murrayae</name>
    <dbReference type="NCBI Taxonomy" id="2082308"/>
    <lineage>
        <taxon>Eukaryota</taxon>
        <taxon>Fungi</taxon>
        <taxon>Dikarya</taxon>
        <taxon>Ascomycota</taxon>
        <taxon>Pezizomycotina</taxon>
        <taxon>Dothideomycetes</taxon>
        <taxon>Dothideomycetidae</taxon>
        <taxon>Myriangiales</taxon>
        <taxon>Elsinoaceae</taxon>
        <taxon>Sphaceloma</taxon>
    </lineage>
</organism>
<dbReference type="PANTHER" id="PTHR14226">
    <property type="entry name" value="NEUROPATHY TARGET ESTERASE/SWISS CHEESE D.MELANOGASTER"/>
    <property type="match status" value="1"/>
</dbReference>
<comment type="caution">
    <text evidence="8">The sequence shown here is derived from an EMBL/GenBank/DDBJ whole genome shotgun (WGS) entry which is preliminary data.</text>
</comment>
<keyword evidence="4" id="KW-0443">Lipid metabolism</keyword>
<dbReference type="InterPro" id="IPR002641">
    <property type="entry name" value="PNPLA_dom"/>
</dbReference>